<dbReference type="PANTHER" id="PTHR43252">
    <property type="entry name" value="TRANSCRIPTIONAL REGULATOR YQJI"/>
    <property type="match status" value="1"/>
</dbReference>
<reference evidence="3" key="1">
    <citation type="journal article" date="2019" name="Int. J. Syst. Evol. Microbiol.">
        <title>The Global Catalogue of Microorganisms (GCM) 10K type strain sequencing project: providing services to taxonomists for standard genome sequencing and annotation.</title>
        <authorList>
            <consortium name="The Broad Institute Genomics Platform"/>
            <consortium name="The Broad Institute Genome Sequencing Center for Infectious Disease"/>
            <person name="Wu L."/>
            <person name="Ma J."/>
        </authorList>
    </citation>
    <scope>NUCLEOTIDE SEQUENCE [LARGE SCALE GENOMIC DNA]</scope>
    <source>
        <strain evidence="3">JCM 17810</strain>
    </source>
</reference>
<dbReference type="PANTHER" id="PTHR43252:SF4">
    <property type="entry name" value="TRANSCRIPTIONAL REGULATORY PROTEIN"/>
    <property type="match status" value="1"/>
</dbReference>
<dbReference type="InterPro" id="IPR036388">
    <property type="entry name" value="WH-like_DNA-bd_sf"/>
</dbReference>
<accession>A0ABP8KUG1</accession>
<evidence type="ECO:0000313" key="3">
    <source>
        <dbReference type="Proteomes" id="UP001500622"/>
    </source>
</evidence>
<evidence type="ECO:0000313" key="2">
    <source>
        <dbReference type="EMBL" id="GAA4415352.1"/>
    </source>
</evidence>
<keyword evidence="3" id="KW-1185">Reference proteome</keyword>
<dbReference type="Proteomes" id="UP001500622">
    <property type="component" value="Unassembled WGS sequence"/>
</dbReference>
<organism evidence="2 3">
    <name type="scientific">Georgenia halophila</name>
    <dbReference type="NCBI Taxonomy" id="620889"/>
    <lineage>
        <taxon>Bacteria</taxon>
        <taxon>Bacillati</taxon>
        <taxon>Actinomycetota</taxon>
        <taxon>Actinomycetes</taxon>
        <taxon>Micrococcales</taxon>
        <taxon>Bogoriellaceae</taxon>
        <taxon>Georgenia</taxon>
    </lineage>
</organism>
<dbReference type="Pfam" id="PF03551">
    <property type="entry name" value="PadR"/>
    <property type="match status" value="1"/>
</dbReference>
<comment type="caution">
    <text evidence="2">The sequence shown here is derived from an EMBL/GenBank/DDBJ whole genome shotgun (WGS) entry which is preliminary data.</text>
</comment>
<sequence length="199" mass="23006">MGHMKFDDILLALILRKPITGYDAKKWLDTEGIFMRANADQSQIYRTLHRLARNGLIEAKREQRDGAPDAKVYSATPAGAQHLRELATTQYEPPPRWQEPDFMVRYNVLGVLQPQVLIPLIETEIHFRRDQIARFRGRDRHIQVAPTHIPIDRELAQEILDSSHEYSAGAMDDWIAWLEEQLLRWRARLQVPASTPPGP</sequence>
<dbReference type="SUPFAM" id="SSF46785">
    <property type="entry name" value="Winged helix' DNA-binding domain"/>
    <property type="match status" value="1"/>
</dbReference>
<dbReference type="InterPro" id="IPR005149">
    <property type="entry name" value="Tscrpt_reg_PadR_N"/>
</dbReference>
<evidence type="ECO:0000259" key="1">
    <source>
        <dbReference type="Pfam" id="PF03551"/>
    </source>
</evidence>
<proteinExistence type="predicted"/>
<dbReference type="EMBL" id="BAABGN010000001">
    <property type="protein sequence ID" value="GAA4415352.1"/>
    <property type="molecule type" value="Genomic_DNA"/>
</dbReference>
<dbReference type="InterPro" id="IPR036390">
    <property type="entry name" value="WH_DNA-bd_sf"/>
</dbReference>
<protein>
    <submittedName>
        <fullName evidence="2">PadR family transcriptional regulator</fullName>
    </submittedName>
</protein>
<dbReference type="Gene3D" id="1.10.10.10">
    <property type="entry name" value="Winged helix-like DNA-binding domain superfamily/Winged helix DNA-binding domain"/>
    <property type="match status" value="1"/>
</dbReference>
<feature type="domain" description="Transcription regulator PadR N-terminal" evidence="1">
    <location>
        <begin position="10"/>
        <end position="85"/>
    </location>
</feature>
<name>A0ABP8KUG1_9MICO</name>
<gene>
    <name evidence="2" type="ORF">GCM10023169_01590</name>
</gene>